<keyword evidence="1" id="KW-0472">Membrane</keyword>
<dbReference type="Proteomes" id="UP001560685">
    <property type="component" value="Unassembled WGS sequence"/>
</dbReference>
<gene>
    <name evidence="3" type="ORF">ABFZ84_03120</name>
</gene>
<keyword evidence="1" id="KW-1133">Transmembrane helix</keyword>
<evidence type="ECO:0000313" key="3">
    <source>
        <dbReference type="EMBL" id="MEX6632529.1"/>
    </source>
</evidence>
<name>A0ABV3Z163_9PROT</name>
<accession>A0ABV3Z163</accession>
<dbReference type="RefSeq" id="WP_369312452.1">
    <property type="nucleotide sequence ID" value="NZ_JBEHZE010000001.1"/>
</dbReference>
<keyword evidence="1" id="KW-0812">Transmembrane</keyword>
<dbReference type="EMBL" id="JBEHZE010000001">
    <property type="protein sequence ID" value="MEX6632529.1"/>
    <property type="molecule type" value="Genomic_DNA"/>
</dbReference>
<feature type="transmembrane region" description="Helical" evidence="1">
    <location>
        <begin position="20"/>
        <end position="38"/>
    </location>
</feature>
<proteinExistence type="predicted"/>
<evidence type="ECO:0000256" key="1">
    <source>
        <dbReference type="SAM" id="Phobius"/>
    </source>
</evidence>
<evidence type="ECO:0000313" key="4">
    <source>
        <dbReference type="Proteomes" id="UP001560685"/>
    </source>
</evidence>
<dbReference type="Pfam" id="PF20061">
    <property type="entry name" value="DUF6460"/>
    <property type="match status" value="1"/>
</dbReference>
<keyword evidence="4" id="KW-1185">Reference proteome</keyword>
<protein>
    <submittedName>
        <fullName evidence="3">DUF6460 domain-containing protein</fullName>
    </submittedName>
</protein>
<evidence type="ECO:0000259" key="2">
    <source>
        <dbReference type="Pfam" id="PF20061"/>
    </source>
</evidence>
<dbReference type="InterPro" id="IPR045594">
    <property type="entry name" value="DUF6460"/>
</dbReference>
<reference evidence="3 4" key="1">
    <citation type="submission" date="2024-05" db="EMBL/GenBank/DDBJ databases">
        <title>Three bacterial strains, DH-69, EH-24, and ECK-19 isolated from coastal sediments.</title>
        <authorList>
            <person name="Ye Y.-Q."/>
            <person name="Du Z.-J."/>
        </authorList>
    </citation>
    <scope>NUCLEOTIDE SEQUENCE [LARGE SCALE GENOMIC DNA]</scope>
    <source>
        <strain evidence="3 4">ECK-19</strain>
    </source>
</reference>
<feature type="domain" description="DUF6460" evidence="2">
    <location>
        <begin position="68"/>
        <end position="91"/>
    </location>
</feature>
<comment type="caution">
    <text evidence="3">The sequence shown here is derived from an EMBL/GenBank/DDBJ whole genome shotgun (WGS) entry which is preliminary data.</text>
</comment>
<sequence>MADNKFLDRFKGSSGSKTVVQLVVVSIIVGALFTLMGISPRDFWRGIFDNVQRLVAMLGENVGEVALTLFTYLAIGAAVVVPIWLITRLISRK</sequence>
<organism evidence="3 4">
    <name type="scientific">Hyphococcus lacteus</name>
    <dbReference type="NCBI Taxonomy" id="3143536"/>
    <lineage>
        <taxon>Bacteria</taxon>
        <taxon>Pseudomonadati</taxon>
        <taxon>Pseudomonadota</taxon>
        <taxon>Alphaproteobacteria</taxon>
        <taxon>Parvularculales</taxon>
        <taxon>Parvularculaceae</taxon>
        <taxon>Hyphococcus</taxon>
    </lineage>
</organism>
<feature type="transmembrane region" description="Helical" evidence="1">
    <location>
        <begin position="65"/>
        <end position="87"/>
    </location>
</feature>